<dbReference type="CDD" id="cd00331">
    <property type="entry name" value="IGPS"/>
    <property type="match status" value="1"/>
</dbReference>
<keyword evidence="6" id="KW-0210">Decarboxylase</keyword>
<gene>
    <name evidence="11" type="ORF">bsdtw1_01155</name>
</gene>
<dbReference type="EMBL" id="BLZR01000001">
    <property type="protein sequence ID" value="GFP75087.1"/>
    <property type="molecule type" value="Genomic_DNA"/>
</dbReference>
<comment type="pathway">
    <text evidence="2">Amino-acid biosynthesis; L-tryptophan biosynthesis; L-tryptophan from chorismate: step 4/5.</text>
</comment>
<dbReference type="InterPro" id="IPR011060">
    <property type="entry name" value="RibuloseP-bd_barrel"/>
</dbReference>
<dbReference type="InterPro" id="IPR045186">
    <property type="entry name" value="Indole-3-glycerol_P_synth"/>
</dbReference>
<dbReference type="UniPathway" id="UPA00035">
    <property type="reaction ID" value="UER00043"/>
</dbReference>
<dbReference type="Pfam" id="PF00218">
    <property type="entry name" value="IGPS"/>
    <property type="match status" value="1"/>
</dbReference>
<evidence type="ECO:0000313" key="11">
    <source>
        <dbReference type="EMBL" id="GFP75087.1"/>
    </source>
</evidence>
<evidence type="ECO:0000256" key="8">
    <source>
        <dbReference type="ARBA" id="ARBA00023141"/>
    </source>
</evidence>
<comment type="catalytic activity">
    <reaction evidence="1">
        <text>1-(2-carboxyphenylamino)-1-deoxy-D-ribulose 5-phosphate + H(+) = (1S,2R)-1-C-(indol-3-yl)glycerol 3-phosphate + CO2 + H2O</text>
        <dbReference type="Rhea" id="RHEA:23476"/>
        <dbReference type="ChEBI" id="CHEBI:15377"/>
        <dbReference type="ChEBI" id="CHEBI:15378"/>
        <dbReference type="ChEBI" id="CHEBI:16526"/>
        <dbReference type="ChEBI" id="CHEBI:58613"/>
        <dbReference type="ChEBI" id="CHEBI:58866"/>
        <dbReference type="EC" id="4.1.1.48"/>
    </reaction>
</comment>
<evidence type="ECO:0000256" key="3">
    <source>
        <dbReference type="ARBA" id="ARBA00008737"/>
    </source>
</evidence>
<dbReference type="GO" id="GO:0000162">
    <property type="term" value="P:L-tryptophan biosynthetic process"/>
    <property type="evidence" value="ECO:0007669"/>
    <property type="project" value="UniProtKB-UniPathway"/>
</dbReference>
<evidence type="ECO:0000256" key="9">
    <source>
        <dbReference type="ARBA" id="ARBA00023239"/>
    </source>
</evidence>
<protein>
    <recommendedName>
        <fullName evidence="4">indole-3-glycerol-phosphate synthase</fullName>
        <ecNumber evidence="4">4.1.1.48</ecNumber>
    </recommendedName>
</protein>
<feature type="domain" description="Indole-3-glycerol phosphate synthase" evidence="10">
    <location>
        <begin position="5"/>
        <end position="250"/>
    </location>
</feature>
<dbReference type="PROSITE" id="PS00614">
    <property type="entry name" value="IGPS"/>
    <property type="match status" value="1"/>
</dbReference>
<dbReference type="Proteomes" id="UP000580568">
    <property type="component" value="Unassembled WGS sequence"/>
</dbReference>
<organism evidence="11 12">
    <name type="scientific">Clostridium fungisolvens</name>
    <dbReference type="NCBI Taxonomy" id="1604897"/>
    <lineage>
        <taxon>Bacteria</taxon>
        <taxon>Bacillati</taxon>
        <taxon>Bacillota</taxon>
        <taxon>Clostridia</taxon>
        <taxon>Eubacteriales</taxon>
        <taxon>Clostridiaceae</taxon>
        <taxon>Clostridium</taxon>
    </lineage>
</organism>
<name>A0A6V8SCW8_9CLOT</name>
<evidence type="ECO:0000256" key="4">
    <source>
        <dbReference type="ARBA" id="ARBA00012362"/>
    </source>
</evidence>
<dbReference type="RefSeq" id="WP_183276619.1">
    <property type="nucleotide sequence ID" value="NZ_BLZR01000001.1"/>
</dbReference>
<evidence type="ECO:0000256" key="6">
    <source>
        <dbReference type="ARBA" id="ARBA00022793"/>
    </source>
</evidence>
<dbReference type="EC" id="4.1.1.48" evidence="4"/>
<dbReference type="InterPro" id="IPR013798">
    <property type="entry name" value="Indole-3-glycerol_P_synth_dom"/>
</dbReference>
<evidence type="ECO:0000256" key="2">
    <source>
        <dbReference type="ARBA" id="ARBA00004696"/>
    </source>
</evidence>
<dbReference type="PANTHER" id="PTHR22854:SF2">
    <property type="entry name" value="INDOLE-3-GLYCEROL-PHOSPHATE SYNTHASE"/>
    <property type="match status" value="1"/>
</dbReference>
<reference evidence="11 12" key="1">
    <citation type="submission" date="2020-07" db="EMBL/GenBank/DDBJ databases">
        <title>A new beta-1,3-glucan-decomposing anaerobic bacterium isolated from anoxic soil subjected to biological soil disinfestation.</title>
        <authorList>
            <person name="Ueki A."/>
            <person name="Tonouchi A."/>
        </authorList>
    </citation>
    <scope>NUCLEOTIDE SEQUENCE [LARGE SCALE GENOMIC DNA]</scope>
    <source>
        <strain evidence="11 12">TW1</strain>
    </source>
</reference>
<dbReference type="FunFam" id="3.20.20.70:FF:000024">
    <property type="entry name" value="Indole-3-glycerol phosphate synthase"/>
    <property type="match status" value="1"/>
</dbReference>
<dbReference type="NCBIfam" id="NF001377">
    <property type="entry name" value="PRK00278.2-4"/>
    <property type="match status" value="1"/>
</dbReference>
<sequence length="260" mass="29408">MKNFLEEILRVKELEVETLKLQYKDCDFPERKRAFHSFIEELKNSDDFKVISEIKKASPSKGDLNTLLNPKLRALEYVEAGADCISVLTERHFFKGNEQDIVDVGEAVDIPILRKDFIIDSVQLQQSLSIGADLVLLIAAINSKEKLKELYHEAVKLGLEPLVEIHDEEDLDKILELKPKLIGINNRNLKSFKVDINTTITLKTKMDFPESYVISESGFDCIEKINKVKAYGIRGILVGEAFVTSSNFKELLTSFKGGGD</sequence>
<dbReference type="Gene3D" id="3.20.20.70">
    <property type="entry name" value="Aldolase class I"/>
    <property type="match status" value="1"/>
</dbReference>
<keyword evidence="9" id="KW-0456">Lyase</keyword>
<keyword evidence="8" id="KW-0057">Aromatic amino acid biosynthesis</keyword>
<dbReference type="AlphaFoldDB" id="A0A6V8SCW8"/>
<evidence type="ECO:0000259" key="10">
    <source>
        <dbReference type="Pfam" id="PF00218"/>
    </source>
</evidence>
<dbReference type="InterPro" id="IPR001468">
    <property type="entry name" value="Indole-3-GlycerolPSynthase_CS"/>
</dbReference>
<dbReference type="GO" id="GO:0004425">
    <property type="term" value="F:indole-3-glycerol-phosphate synthase activity"/>
    <property type="evidence" value="ECO:0007669"/>
    <property type="project" value="UniProtKB-EC"/>
</dbReference>
<keyword evidence="7" id="KW-0822">Tryptophan biosynthesis</keyword>
<evidence type="ECO:0000256" key="5">
    <source>
        <dbReference type="ARBA" id="ARBA00022605"/>
    </source>
</evidence>
<comment type="caution">
    <text evidence="11">The sequence shown here is derived from an EMBL/GenBank/DDBJ whole genome shotgun (WGS) entry which is preliminary data.</text>
</comment>
<proteinExistence type="inferred from homology"/>
<evidence type="ECO:0000256" key="7">
    <source>
        <dbReference type="ARBA" id="ARBA00022822"/>
    </source>
</evidence>
<dbReference type="SUPFAM" id="SSF51366">
    <property type="entry name" value="Ribulose-phoshate binding barrel"/>
    <property type="match status" value="1"/>
</dbReference>
<keyword evidence="5" id="KW-0028">Amino-acid biosynthesis</keyword>
<dbReference type="GO" id="GO:0004640">
    <property type="term" value="F:phosphoribosylanthranilate isomerase activity"/>
    <property type="evidence" value="ECO:0007669"/>
    <property type="project" value="TreeGrafter"/>
</dbReference>
<dbReference type="InterPro" id="IPR013785">
    <property type="entry name" value="Aldolase_TIM"/>
</dbReference>
<evidence type="ECO:0000313" key="12">
    <source>
        <dbReference type="Proteomes" id="UP000580568"/>
    </source>
</evidence>
<evidence type="ECO:0000256" key="1">
    <source>
        <dbReference type="ARBA" id="ARBA00001633"/>
    </source>
</evidence>
<accession>A0A6V8SCW8</accession>
<dbReference type="PANTHER" id="PTHR22854">
    <property type="entry name" value="TRYPTOPHAN BIOSYNTHESIS PROTEIN"/>
    <property type="match status" value="1"/>
</dbReference>
<comment type="similarity">
    <text evidence="3">Belongs to the TrpC family.</text>
</comment>
<keyword evidence="12" id="KW-1185">Reference proteome</keyword>